<dbReference type="InterPro" id="IPR002213">
    <property type="entry name" value="UDP_glucos_trans"/>
</dbReference>
<evidence type="ECO:0000256" key="1">
    <source>
        <dbReference type="ARBA" id="ARBA00022679"/>
    </source>
</evidence>
<accession>A0ABV8HQJ0</accession>
<reference evidence="4" key="1">
    <citation type="journal article" date="2019" name="Int. J. Syst. Evol. Microbiol.">
        <title>The Global Catalogue of Microorganisms (GCM) 10K type strain sequencing project: providing services to taxonomists for standard genome sequencing and annotation.</title>
        <authorList>
            <consortium name="The Broad Institute Genomics Platform"/>
            <consortium name="The Broad Institute Genome Sequencing Center for Infectious Disease"/>
            <person name="Wu L."/>
            <person name="Ma J."/>
        </authorList>
    </citation>
    <scope>NUCLEOTIDE SEQUENCE [LARGE SCALE GENOMIC DNA]</scope>
    <source>
        <strain evidence="4">CGMCC 4.7237</strain>
    </source>
</reference>
<dbReference type="CDD" id="cd03784">
    <property type="entry name" value="GT1_Gtf-like"/>
    <property type="match status" value="1"/>
</dbReference>
<dbReference type="EMBL" id="JBHSBB010000011">
    <property type="protein sequence ID" value="MFC4033182.1"/>
    <property type="molecule type" value="Genomic_DNA"/>
</dbReference>
<keyword evidence="1" id="KW-0808">Transferase</keyword>
<keyword evidence="4" id="KW-1185">Reference proteome</keyword>
<dbReference type="Pfam" id="PF06722">
    <property type="entry name" value="EryCIII-like_C"/>
    <property type="match status" value="1"/>
</dbReference>
<dbReference type="SUPFAM" id="SSF53756">
    <property type="entry name" value="UDP-Glycosyltransferase/glycogen phosphorylase"/>
    <property type="match status" value="1"/>
</dbReference>
<proteinExistence type="predicted"/>
<gene>
    <name evidence="3" type="ORF">ACFO3J_17045</name>
</gene>
<dbReference type="RefSeq" id="WP_386430280.1">
    <property type="nucleotide sequence ID" value="NZ_JBHSBB010000011.1"/>
</dbReference>
<name>A0ABV8HQJ0_9ACTN</name>
<organism evidence="3 4">
    <name type="scientific">Streptomyces polygonati</name>
    <dbReference type="NCBI Taxonomy" id="1617087"/>
    <lineage>
        <taxon>Bacteria</taxon>
        <taxon>Bacillati</taxon>
        <taxon>Actinomycetota</taxon>
        <taxon>Actinomycetes</taxon>
        <taxon>Kitasatosporales</taxon>
        <taxon>Streptomycetaceae</taxon>
        <taxon>Streptomyces</taxon>
    </lineage>
</organism>
<dbReference type="PANTHER" id="PTHR48050:SF13">
    <property type="entry name" value="STEROL 3-BETA-GLUCOSYLTRANSFERASE UGT80A2"/>
    <property type="match status" value="1"/>
</dbReference>
<comment type="caution">
    <text evidence="3">The sequence shown here is derived from an EMBL/GenBank/DDBJ whole genome shotgun (WGS) entry which is preliminary data.</text>
</comment>
<sequence length="412" mass="43538">MTVPVRTRPLRLMFVLPPLTGHLHPALALAGELARRGHSVAWAGPEPLLRPVLGPDALVLPTGTRLLREQATGGTAAIRTLWRDFIVPYARFTFPAVRRAVADWEPDLVLVDQHSPAGALAATRHGVPWAGFAPSSMELGRPPLDDPELTWWQEELLHGLWTRAGLDEAAYVDPRLSPRLILACTAPELLGALPADAAGPTPPEGGFAPMVAGEPLPPQCVAVGPLLTDRPGSADFPWDRLRDDRRRVLVTLGTLSASVAEDFLLRAAEALDTLSDRVQAVVAAPGPVLEKLPEGVVGLPEVPVLELLRRGAVDAVLCHGGMNTVCEALTYGIPLVLAPIRHDQPITAARVAALGAGTSVDFATAGPRELREALLAVLDDPGPRVAARAVADRLASLGGVSRAADLLEECAG</sequence>
<dbReference type="InterPro" id="IPR010610">
    <property type="entry name" value="EryCIII-like_C"/>
</dbReference>
<evidence type="ECO:0000313" key="4">
    <source>
        <dbReference type="Proteomes" id="UP001595765"/>
    </source>
</evidence>
<dbReference type="InterPro" id="IPR050426">
    <property type="entry name" value="Glycosyltransferase_28"/>
</dbReference>
<dbReference type="PANTHER" id="PTHR48050">
    <property type="entry name" value="STEROL 3-BETA-GLUCOSYLTRANSFERASE"/>
    <property type="match status" value="1"/>
</dbReference>
<feature type="domain" description="Erythromycin biosynthesis protein CIII-like C-terminal" evidence="2">
    <location>
        <begin position="280"/>
        <end position="396"/>
    </location>
</feature>
<protein>
    <submittedName>
        <fullName evidence="3">Glycosyltransferase</fullName>
    </submittedName>
</protein>
<dbReference type="Proteomes" id="UP001595765">
    <property type="component" value="Unassembled WGS sequence"/>
</dbReference>
<evidence type="ECO:0000259" key="2">
    <source>
        <dbReference type="Pfam" id="PF06722"/>
    </source>
</evidence>
<evidence type="ECO:0000313" key="3">
    <source>
        <dbReference type="EMBL" id="MFC4033182.1"/>
    </source>
</evidence>
<dbReference type="Gene3D" id="3.40.50.2000">
    <property type="entry name" value="Glycogen Phosphorylase B"/>
    <property type="match status" value="2"/>
</dbReference>